<evidence type="ECO:0008006" key="2">
    <source>
        <dbReference type="Google" id="ProtNLM"/>
    </source>
</evidence>
<sequence>MPTSPGGPLIHALHALWAHIQKAVPDLPPVRIAITSALSPPGHGPERWQEDEDGVVTGLVITASTLREGADATSHEVLHHAAHLLNWRRNVADTAARGAYHNARFLDAAAELGLALPAGAKRTTRGFADVEMTPETHARYAADVAKLAAVIPGALPHLEPPPSAPRARGDRITLRCGCEPKPRAIKVGATVAALGPIVCGVCKKEFLAD</sequence>
<dbReference type="RefSeq" id="WP_369147054.1">
    <property type="nucleotide sequence ID" value="NZ_CP163444.1"/>
</dbReference>
<dbReference type="EMBL" id="CP163444">
    <property type="protein sequence ID" value="XDQ74532.1"/>
    <property type="molecule type" value="Genomic_DNA"/>
</dbReference>
<accession>A0AB39T2F7</accession>
<dbReference type="AlphaFoldDB" id="A0AB39T2F7"/>
<organism evidence="1">
    <name type="scientific">Streptomyces sp. R44</name>
    <dbReference type="NCBI Taxonomy" id="3238633"/>
    <lineage>
        <taxon>Bacteria</taxon>
        <taxon>Bacillati</taxon>
        <taxon>Actinomycetota</taxon>
        <taxon>Actinomycetes</taxon>
        <taxon>Kitasatosporales</taxon>
        <taxon>Streptomycetaceae</taxon>
        <taxon>Streptomyces</taxon>
    </lineage>
</organism>
<reference evidence="1" key="1">
    <citation type="submission" date="2024-07" db="EMBL/GenBank/DDBJ databases">
        <authorList>
            <person name="Yu S.T."/>
        </authorList>
    </citation>
    <scope>NUCLEOTIDE SEQUENCE</scope>
    <source>
        <strain evidence="1">R44</strain>
    </source>
</reference>
<name>A0AB39T2F7_9ACTN</name>
<evidence type="ECO:0000313" key="1">
    <source>
        <dbReference type="EMBL" id="XDQ74532.1"/>
    </source>
</evidence>
<gene>
    <name evidence="1" type="ORF">AB5J54_30215</name>
</gene>
<protein>
    <recommendedName>
        <fullName evidence="2">SprT-like family protein</fullName>
    </recommendedName>
</protein>
<proteinExistence type="predicted"/>